<dbReference type="InterPro" id="IPR027417">
    <property type="entry name" value="P-loop_NTPase"/>
</dbReference>
<feature type="domain" description="ABC transporter" evidence="9">
    <location>
        <begin position="4"/>
        <end position="218"/>
    </location>
</feature>
<accession>A0A6C0FAU6</accession>
<keyword evidence="5" id="KW-0067">ATP-binding</keyword>
<evidence type="ECO:0000256" key="2">
    <source>
        <dbReference type="ARBA" id="ARBA00022448"/>
    </source>
</evidence>
<keyword evidence="2" id="KW-0813">Transport</keyword>
<proteinExistence type="predicted"/>
<dbReference type="GO" id="GO:0005524">
    <property type="term" value="F:ATP binding"/>
    <property type="evidence" value="ECO:0007669"/>
    <property type="project" value="UniProtKB-KW"/>
</dbReference>
<keyword evidence="6 8" id="KW-1133">Transmembrane helix</keyword>
<dbReference type="SUPFAM" id="SSF52540">
    <property type="entry name" value="P-loop containing nucleoside triphosphate hydrolases"/>
    <property type="match status" value="1"/>
</dbReference>
<name>A0A6C0FAU6_9ZZZZ</name>
<dbReference type="GO" id="GO:0016020">
    <property type="term" value="C:membrane"/>
    <property type="evidence" value="ECO:0007669"/>
    <property type="project" value="UniProtKB-SubCell"/>
</dbReference>
<evidence type="ECO:0000256" key="8">
    <source>
        <dbReference type="SAM" id="Phobius"/>
    </source>
</evidence>
<evidence type="ECO:0000256" key="7">
    <source>
        <dbReference type="ARBA" id="ARBA00023136"/>
    </source>
</evidence>
<evidence type="ECO:0000256" key="1">
    <source>
        <dbReference type="ARBA" id="ARBA00004141"/>
    </source>
</evidence>
<keyword evidence="7 8" id="KW-0472">Membrane</keyword>
<dbReference type="AlphaFoldDB" id="A0A6C0FAU6"/>
<dbReference type="EMBL" id="MN738789">
    <property type="protein sequence ID" value="QHT37000.1"/>
    <property type="molecule type" value="Genomic_DNA"/>
</dbReference>
<protein>
    <recommendedName>
        <fullName evidence="9">ABC transporter domain-containing protein</fullName>
    </recommendedName>
</protein>
<dbReference type="GO" id="GO:0140359">
    <property type="term" value="F:ABC-type transporter activity"/>
    <property type="evidence" value="ECO:0007669"/>
    <property type="project" value="InterPro"/>
</dbReference>
<feature type="transmembrane region" description="Helical" evidence="8">
    <location>
        <begin position="396"/>
        <end position="416"/>
    </location>
</feature>
<feature type="transmembrane region" description="Helical" evidence="8">
    <location>
        <begin position="428"/>
        <end position="446"/>
    </location>
</feature>
<dbReference type="InterPro" id="IPR003439">
    <property type="entry name" value="ABC_transporter-like_ATP-bd"/>
</dbReference>
<comment type="subcellular location">
    <subcellularLocation>
        <location evidence="1">Membrane</location>
        <topology evidence="1">Multi-pass membrane protein</topology>
    </subcellularLocation>
</comment>
<organism evidence="10">
    <name type="scientific">viral metagenome</name>
    <dbReference type="NCBI Taxonomy" id="1070528"/>
    <lineage>
        <taxon>unclassified sequences</taxon>
        <taxon>metagenomes</taxon>
        <taxon>organismal metagenomes</taxon>
    </lineage>
</organism>
<evidence type="ECO:0000256" key="6">
    <source>
        <dbReference type="ARBA" id="ARBA00022989"/>
    </source>
</evidence>
<dbReference type="InterPro" id="IPR050352">
    <property type="entry name" value="ABCG_transporters"/>
</dbReference>
<evidence type="ECO:0000256" key="3">
    <source>
        <dbReference type="ARBA" id="ARBA00022692"/>
    </source>
</evidence>
<keyword evidence="4" id="KW-0547">Nucleotide-binding</keyword>
<feature type="transmembrane region" description="Helical" evidence="8">
    <location>
        <begin position="368"/>
        <end position="389"/>
    </location>
</feature>
<reference evidence="10" key="1">
    <citation type="journal article" date="2020" name="Nature">
        <title>Giant virus diversity and host interactions through global metagenomics.</title>
        <authorList>
            <person name="Schulz F."/>
            <person name="Roux S."/>
            <person name="Paez-Espino D."/>
            <person name="Jungbluth S."/>
            <person name="Walsh D.A."/>
            <person name="Denef V.J."/>
            <person name="McMahon K.D."/>
            <person name="Konstantinidis K.T."/>
            <person name="Eloe-Fadrosh E.A."/>
            <person name="Kyrpides N.C."/>
            <person name="Woyke T."/>
        </authorList>
    </citation>
    <scope>NUCLEOTIDE SEQUENCE</scope>
    <source>
        <strain evidence="10">GVMAG-S-ERX555967-131</strain>
    </source>
</reference>
<dbReference type="Pfam" id="PF01061">
    <property type="entry name" value="ABC2_membrane"/>
    <property type="match status" value="1"/>
</dbReference>
<dbReference type="GO" id="GO:0016887">
    <property type="term" value="F:ATP hydrolysis activity"/>
    <property type="evidence" value="ECO:0007669"/>
    <property type="project" value="InterPro"/>
</dbReference>
<evidence type="ECO:0000313" key="10">
    <source>
        <dbReference type="EMBL" id="QHT37000.1"/>
    </source>
</evidence>
<dbReference type="Pfam" id="PF00005">
    <property type="entry name" value="ABC_tran"/>
    <property type="match status" value="1"/>
</dbReference>
<keyword evidence="3 8" id="KW-0812">Transmembrane</keyword>
<dbReference type="PANTHER" id="PTHR48041:SF139">
    <property type="entry name" value="PROTEIN SCARLET"/>
    <property type="match status" value="1"/>
</dbReference>
<dbReference type="PROSITE" id="PS50893">
    <property type="entry name" value="ABC_TRANSPORTER_2"/>
    <property type="match status" value="1"/>
</dbReference>
<feature type="transmembrane region" description="Helical" evidence="8">
    <location>
        <begin position="288"/>
        <end position="305"/>
    </location>
</feature>
<dbReference type="InterPro" id="IPR003593">
    <property type="entry name" value="AAA+_ATPase"/>
</dbReference>
<sequence length="564" mass="64469">MGVLCWENLDYQILNNLSGSTRTNQIMALMGPSGSGKSTMLNAIYYNLLYYQNVTLNGRQINKKEISYVFQHEYVMDTLTVYETLEFNCRMRRRIKEEMLEIIRMVKFETLLDQRVNTLSTGEIKRLSIAVELANANPVFILDEPTTSLDSLLASSIMDVLHSIKSDKIIICSIHQPSLDIFLAFDNVYFIHKGSLYYNGDPNGIVDHCIEQGIKCPMYTNPADFLIDQISSEKIGQYHVQNVVVIMDDDKSEYIRKKRILLLLEYFYIFKRSFRDAYRQPIITKSRILQAIISGFIVGTLYYDLDNSQLAIQNKNGCVFFIIVNQMMSIFFSVIQSFPLQLKTFQQEYSKRLYRIGPYYWGKTTADLPVQLFIICLFSAIALPLTNLCPSPKHNVLFVGYLLLTSNVFSSFGYFISTMADDPTVVMIIGNMLILPAMLVGGFFINNDSVPDYYIALENISTFNYAFQALIKTVYYDEQLNCDSDNVCTFTSGNDVLDYLGVELSFKDYAFILLGQALILRALGHLTLYIRYKAIPTCKSCCLCITQLYNTFGTIKAIIRAQIA</sequence>
<dbReference type="Gene3D" id="3.40.50.300">
    <property type="entry name" value="P-loop containing nucleotide triphosphate hydrolases"/>
    <property type="match status" value="1"/>
</dbReference>
<feature type="transmembrane region" description="Helical" evidence="8">
    <location>
        <begin position="317"/>
        <end position="335"/>
    </location>
</feature>
<evidence type="ECO:0000259" key="9">
    <source>
        <dbReference type="PROSITE" id="PS50893"/>
    </source>
</evidence>
<evidence type="ECO:0000256" key="4">
    <source>
        <dbReference type="ARBA" id="ARBA00022741"/>
    </source>
</evidence>
<dbReference type="InterPro" id="IPR013525">
    <property type="entry name" value="ABC2_TM"/>
</dbReference>
<dbReference type="PANTHER" id="PTHR48041">
    <property type="entry name" value="ABC TRANSPORTER G FAMILY MEMBER 28"/>
    <property type="match status" value="1"/>
</dbReference>
<dbReference type="SMART" id="SM00382">
    <property type="entry name" value="AAA"/>
    <property type="match status" value="1"/>
</dbReference>
<evidence type="ECO:0000256" key="5">
    <source>
        <dbReference type="ARBA" id="ARBA00022840"/>
    </source>
</evidence>